<dbReference type="FunFam" id="3.40.50.880:FF:000041">
    <property type="entry name" value="Glutamine amidotransferase subunit pdxT, putative"/>
    <property type="match status" value="1"/>
</dbReference>
<evidence type="ECO:0000256" key="2">
    <source>
        <dbReference type="ARBA" id="ARBA00012918"/>
    </source>
</evidence>
<feature type="active site" description="Charge relay system" evidence="8">
    <location>
        <position position="197"/>
    </location>
</feature>
<dbReference type="GO" id="GO:0005829">
    <property type="term" value="C:cytosol"/>
    <property type="evidence" value="ECO:0007669"/>
    <property type="project" value="TreeGrafter"/>
</dbReference>
<feature type="binding site" evidence="9">
    <location>
        <begin position="59"/>
        <end position="61"/>
    </location>
    <ligand>
        <name>L-glutamine</name>
        <dbReference type="ChEBI" id="CHEBI:58359"/>
    </ligand>
</feature>
<accession>A0A433QC03</accession>
<dbReference type="GO" id="GO:0042823">
    <property type="term" value="P:pyridoxal phosphate biosynthetic process"/>
    <property type="evidence" value="ECO:0007669"/>
    <property type="project" value="InterPro"/>
</dbReference>
<keyword evidence="11" id="KW-1185">Reference proteome</keyword>
<dbReference type="Gene3D" id="3.40.50.880">
    <property type="match status" value="1"/>
</dbReference>
<comment type="catalytic activity">
    <reaction evidence="7">
        <text>L-glutamine + H2O = L-glutamate + NH4(+)</text>
        <dbReference type="Rhea" id="RHEA:15889"/>
        <dbReference type="ChEBI" id="CHEBI:15377"/>
        <dbReference type="ChEBI" id="CHEBI:28938"/>
        <dbReference type="ChEBI" id="CHEBI:29985"/>
        <dbReference type="ChEBI" id="CHEBI:58359"/>
        <dbReference type="EC" id="3.5.1.2"/>
    </reaction>
</comment>
<dbReference type="PROSITE" id="PS51130">
    <property type="entry name" value="PDXT_SNO_2"/>
    <property type="match status" value="1"/>
</dbReference>
<evidence type="ECO:0000256" key="6">
    <source>
        <dbReference type="ARBA" id="ARBA00023239"/>
    </source>
</evidence>
<keyword evidence="4" id="KW-0663">Pyridoxal phosphate</keyword>
<reference evidence="10 11" key="1">
    <citation type="journal article" date="2018" name="New Phytol.">
        <title>Phylogenomics of Endogonaceae and evolution of mycorrhizas within Mucoromycota.</title>
        <authorList>
            <person name="Chang Y."/>
            <person name="Desiro A."/>
            <person name="Na H."/>
            <person name="Sandor L."/>
            <person name="Lipzen A."/>
            <person name="Clum A."/>
            <person name="Barry K."/>
            <person name="Grigoriev I.V."/>
            <person name="Martin F.M."/>
            <person name="Stajich J.E."/>
            <person name="Smith M.E."/>
            <person name="Bonito G."/>
            <person name="Spatafora J.W."/>
        </authorList>
    </citation>
    <scope>NUCLEOTIDE SEQUENCE [LARGE SCALE GENOMIC DNA]</scope>
    <source>
        <strain evidence="10 11">AD002</strain>
    </source>
</reference>
<evidence type="ECO:0000256" key="5">
    <source>
        <dbReference type="ARBA" id="ARBA00022962"/>
    </source>
</evidence>
<dbReference type="EMBL" id="RBNJ01008702">
    <property type="protein sequence ID" value="RUS27303.1"/>
    <property type="molecule type" value="Genomic_DNA"/>
</dbReference>
<dbReference type="NCBIfam" id="TIGR03800">
    <property type="entry name" value="PLP_synth_Pdx2"/>
    <property type="match status" value="1"/>
</dbReference>
<dbReference type="InterPro" id="IPR002161">
    <property type="entry name" value="PdxT/SNO"/>
</dbReference>
<dbReference type="PROSITE" id="PS01236">
    <property type="entry name" value="PDXT_SNO_1"/>
    <property type="match status" value="1"/>
</dbReference>
<dbReference type="GO" id="GO:0008614">
    <property type="term" value="P:pyridoxine metabolic process"/>
    <property type="evidence" value="ECO:0007669"/>
    <property type="project" value="TreeGrafter"/>
</dbReference>
<dbReference type="HAMAP" id="MF_01615">
    <property type="entry name" value="PdxT"/>
    <property type="match status" value="1"/>
</dbReference>
<dbReference type="SUPFAM" id="SSF52317">
    <property type="entry name" value="Class I glutamine amidotransferase-like"/>
    <property type="match status" value="1"/>
</dbReference>
<organism evidence="10 11">
    <name type="scientific">Jimgerdemannia flammicorona</name>
    <dbReference type="NCBI Taxonomy" id="994334"/>
    <lineage>
        <taxon>Eukaryota</taxon>
        <taxon>Fungi</taxon>
        <taxon>Fungi incertae sedis</taxon>
        <taxon>Mucoromycota</taxon>
        <taxon>Mucoromycotina</taxon>
        <taxon>Endogonomycetes</taxon>
        <taxon>Endogonales</taxon>
        <taxon>Endogonaceae</taxon>
        <taxon>Jimgerdemannia</taxon>
    </lineage>
</organism>
<dbReference type="PANTHER" id="PTHR31559:SF0">
    <property type="entry name" value="PYRIDOXAL 5'-PHOSPHATE SYNTHASE SUBUNIT SNO1-RELATED"/>
    <property type="match status" value="1"/>
</dbReference>
<evidence type="ECO:0000256" key="7">
    <source>
        <dbReference type="ARBA" id="ARBA00049534"/>
    </source>
</evidence>
<keyword evidence="3" id="KW-0378">Hydrolase</keyword>
<comment type="caution">
    <text evidence="10">The sequence shown here is derived from an EMBL/GenBank/DDBJ whole genome shotgun (WGS) entry which is preliminary data.</text>
</comment>
<dbReference type="AlphaFoldDB" id="A0A433QC03"/>
<proteinExistence type="inferred from homology"/>
<feature type="active site" description="Nucleophile" evidence="8">
    <location>
        <position position="90"/>
    </location>
</feature>
<sequence length="229" mass="24968">MVVTLSQQNEKLCVGVLALQGAFIEHVHILKRLPEVAEAILVRTQEQLESVDALIIPGGESTAMALIAERCGLFEPLRKFTRSKPTWGTCAGMILLANEASKTKKGGQQLLGGLDIAVNRNQFGSQVDSFETDLHMSAVLGESAPPFHAVFIRAPIVTALNSEDVQVLAKLEHQVGQTDTETIVAVRQGHLMATAFHPELTPDDRLHSYFVRLAQDYKGKSQDVVTMAN</sequence>
<evidence type="ECO:0000313" key="11">
    <source>
        <dbReference type="Proteomes" id="UP000274822"/>
    </source>
</evidence>
<dbReference type="CDD" id="cd01749">
    <property type="entry name" value="GATase1_PB"/>
    <property type="match status" value="1"/>
</dbReference>
<evidence type="ECO:0000313" key="10">
    <source>
        <dbReference type="EMBL" id="RUS27303.1"/>
    </source>
</evidence>
<gene>
    <name evidence="10" type="ORF">BC938DRAFT_483459</name>
</gene>
<feature type="binding site" evidence="9">
    <location>
        <begin position="152"/>
        <end position="153"/>
    </location>
    <ligand>
        <name>L-glutamine</name>
        <dbReference type="ChEBI" id="CHEBI:58359"/>
    </ligand>
</feature>
<evidence type="ECO:0000256" key="4">
    <source>
        <dbReference type="ARBA" id="ARBA00022898"/>
    </source>
</evidence>
<dbReference type="InterPro" id="IPR021196">
    <property type="entry name" value="PdxT/SNO_CS"/>
</dbReference>
<keyword evidence="5" id="KW-0315">Glutamine amidotransferase</keyword>
<dbReference type="PANTHER" id="PTHR31559">
    <property type="entry name" value="PYRIDOXAL 5'-PHOSPHATE SYNTHASE SUBUNIT SNO"/>
    <property type="match status" value="1"/>
</dbReference>
<name>A0A433QC03_9FUNG</name>
<comment type="similarity">
    <text evidence="1">Belongs to the glutaminase PdxT/SNO family.</text>
</comment>
<feature type="active site" description="Charge relay system" evidence="8">
    <location>
        <position position="199"/>
    </location>
</feature>
<dbReference type="GO" id="GO:0004359">
    <property type="term" value="F:glutaminase activity"/>
    <property type="evidence" value="ECO:0007669"/>
    <property type="project" value="UniProtKB-EC"/>
</dbReference>
<dbReference type="Proteomes" id="UP000274822">
    <property type="component" value="Unassembled WGS sequence"/>
</dbReference>
<dbReference type="GO" id="GO:1903600">
    <property type="term" value="C:glutaminase complex"/>
    <property type="evidence" value="ECO:0007669"/>
    <property type="project" value="TreeGrafter"/>
</dbReference>
<dbReference type="PROSITE" id="PS51273">
    <property type="entry name" value="GATASE_TYPE_1"/>
    <property type="match status" value="1"/>
</dbReference>
<protein>
    <recommendedName>
        <fullName evidence="2">glutaminase</fullName>
        <ecNumber evidence="2">3.5.1.2</ecNumber>
    </recommendedName>
</protein>
<dbReference type="PIRSF" id="PIRSF005639">
    <property type="entry name" value="Glut_amidoT_SNO"/>
    <property type="match status" value="1"/>
</dbReference>
<dbReference type="GO" id="GO:0016829">
    <property type="term" value="F:lyase activity"/>
    <property type="evidence" value="ECO:0007669"/>
    <property type="project" value="UniProtKB-KW"/>
</dbReference>
<evidence type="ECO:0000256" key="3">
    <source>
        <dbReference type="ARBA" id="ARBA00022801"/>
    </source>
</evidence>
<keyword evidence="6" id="KW-0456">Lyase</keyword>
<dbReference type="EC" id="3.5.1.2" evidence="2"/>
<dbReference type="InterPro" id="IPR029062">
    <property type="entry name" value="Class_I_gatase-like"/>
</dbReference>
<dbReference type="Pfam" id="PF01174">
    <property type="entry name" value="SNO"/>
    <property type="match status" value="1"/>
</dbReference>
<feature type="binding site" evidence="9">
    <location>
        <position position="120"/>
    </location>
    <ligand>
        <name>L-glutamine</name>
        <dbReference type="ChEBI" id="CHEBI:58359"/>
    </ligand>
</feature>
<evidence type="ECO:0000256" key="8">
    <source>
        <dbReference type="PIRSR" id="PIRSR005639-1"/>
    </source>
</evidence>
<evidence type="ECO:0000256" key="9">
    <source>
        <dbReference type="PIRSR" id="PIRSR005639-2"/>
    </source>
</evidence>
<evidence type="ECO:0000256" key="1">
    <source>
        <dbReference type="ARBA" id="ARBA00008345"/>
    </source>
</evidence>